<keyword evidence="2" id="KW-1185">Reference proteome</keyword>
<dbReference type="InterPro" id="IPR002848">
    <property type="entry name" value="Translin_fam"/>
</dbReference>
<dbReference type="AlphaFoldDB" id="A0A9P7KH61"/>
<gene>
    <name evidence="1" type="ORF">H0H81_005546</name>
</gene>
<accession>A0A9P7KH61</accession>
<dbReference type="PANTHER" id="PTHR10741">
    <property type="entry name" value="TRANSLIN AND TRANSLIN ASSOCIATED PROTEIN X"/>
    <property type="match status" value="1"/>
</dbReference>
<protein>
    <submittedName>
        <fullName evidence="1">Uncharacterized protein</fullName>
    </submittedName>
</protein>
<comment type="caution">
    <text evidence="1">The sequence shown here is derived from an EMBL/GenBank/DDBJ whole genome shotgun (WGS) entry which is preliminary data.</text>
</comment>
<reference evidence="1" key="2">
    <citation type="submission" date="2021-10" db="EMBL/GenBank/DDBJ databases">
        <title>Phylogenomics reveals ancestral predisposition of the termite-cultivated fungus Termitomyces towards a domesticated lifestyle.</title>
        <authorList>
            <person name="Auxier B."/>
            <person name="Grum-Grzhimaylo A."/>
            <person name="Cardenas M.E."/>
            <person name="Lodge J.D."/>
            <person name="Laessoe T."/>
            <person name="Pedersen O."/>
            <person name="Smith M.E."/>
            <person name="Kuyper T.W."/>
            <person name="Franco-Molano E.A."/>
            <person name="Baroni T.J."/>
            <person name="Aanen D.K."/>
        </authorList>
    </citation>
    <scope>NUCLEOTIDE SEQUENCE</scope>
    <source>
        <strain evidence="1">D49</strain>
    </source>
</reference>
<dbReference type="Gene3D" id="1.20.58.190">
    <property type="entry name" value="Translin, domain 1"/>
    <property type="match status" value="1"/>
</dbReference>
<proteinExistence type="predicted"/>
<dbReference type="OrthoDB" id="31005at2759"/>
<dbReference type="CDD" id="cd14820">
    <property type="entry name" value="TRAX"/>
    <property type="match status" value="1"/>
</dbReference>
<organism evidence="1 2">
    <name type="scientific">Sphagnurus paluster</name>
    <dbReference type="NCBI Taxonomy" id="117069"/>
    <lineage>
        <taxon>Eukaryota</taxon>
        <taxon>Fungi</taxon>
        <taxon>Dikarya</taxon>
        <taxon>Basidiomycota</taxon>
        <taxon>Agaricomycotina</taxon>
        <taxon>Agaricomycetes</taxon>
        <taxon>Agaricomycetidae</taxon>
        <taxon>Agaricales</taxon>
        <taxon>Tricholomatineae</taxon>
        <taxon>Lyophyllaceae</taxon>
        <taxon>Sphagnurus</taxon>
    </lineage>
</organism>
<name>A0A9P7KH61_9AGAR</name>
<dbReference type="Proteomes" id="UP000717328">
    <property type="component" value="Unassembled WGS sequence"/>
</dbReference>
<evidence type="ECO:0000313" key="2">
    <source>
        <dbReference type="Proteomes" id="UP000717328"/>
    </source>
</evidence>
<evidence type="ECO:0000313" key="1">
    <source>
        <dbReference type="EMBL" id="KAG5652286.1"/>
    </source>
</evidence>
<dbReference type="InterPro" id="IPR016068">
    <property type="entry name" value="Translin_N"/>
</dbReference>
<dbReference type="Pfam" id="PF01997">
    <property type="entry name" value="Translin"/>
    <property type="match status" value="1"/>
</dbReference>
<dbReference type="EMBL" id="JABCKI010000141">
    <property type="protein sequence ID" value="KAG5652286.1"/>
    <property type="molecule type" value="Genomic_DNA"/>
</dbReference>
<dbReference type="InterPro" id="IPR036081">
    <property type="entry name" value="Translin_sf"/>
</dbReference>
<dbReference type="SUPFAM" id="SSF74784">
    <property type="entry name" value="Translin"/>
    <property type="match status" value="1"/>
</dbReference>
<reference evidence="1" key="1">
    <citation type="submission" date="2021-02" db="EMBL/GenBank/DDBJ databases">
        <authorList>
            <person name="Nieuwenhuis M."/>
            <person name="Van De Peppel L.J.J."/>
        </authorList>
    </citation>
    <scope>NUCLEOTIDE SEQUENCE</scope>
    <source>
        <strain evidence="1">D49</strain>
    </source>
</reference>
<dbReference type="GO" id="GO:0043565">
    <property type="term" value="F:sequence-specific DNA binding"/>
    <property type="evidence" value="ECO:0007669"/>
    <property type="project" value="InterPro"/>
</dbReference>
<sequence length="143" mass="16489">MQFDHFRAHLDDYNDTRERLIKLTLSCALQASRDVTIIAKRTIFLIHRIAIDDDDDAPLRAATSAQKKLLEVHAIYAKLKPDLIGDRFWRYHRQVSPGLQEYIEALSFAHYLQHHTLITFSQVQKSLCDPDGAPVRIRITPPA</sequence>